<evidence type="ECO:0000313" key="7">
    <source>
        <dbReference type="Proteomes" id="UP000199424"/>
    </source>
</evidence>
<evidence type="ECO:0000256" key="4">
    <source>
        <dbReference type="HAMAP-Rule" id="MF_00925"/>
    </source>
</evidence>
<reference evidence="7" key="1">
    <citation type="submission" date="2016-10" db="EMBL/GenBank/DDBJ databases">
        <authorList>
            <person name="Varghese N."/>
            <person name="Submissions S."/>
        </authorList>
    </citation>
    <scope>NUCLEOTIDE SEQUENCE [LARGE SCALE GENOMIC DNA]</scope>
    <source>
        <strain evidence="7">CGMCC 1.7285</strain>
    </source>
</reference>
<protein>
    <recommendedName>
        <fullName evidence="4">Outer membrane protein assembly factor BamE</fullName>
    </recommendedName>
</protein>
<feature type="domain" description="Outer membrane protein assembly factor BamE" evidence="5">
    <location>
        <begin position="31"/>
        <end position="99"/>
    </location>
</feature>
<dbReference type="InterPro" id="IPR007450">
    <property type="entry name" value="BamE_dom"/>
</dbReference>
<proteinExistence type="inferred from homology"/>
<name>A0A1I6GM50_9GAMM</name>
<organism evidence="6 7">
    <name type="scientific">Pseudidiomarina maritima</name>
    <dbReference type="NCBI Taxonomy" id="519453"/>
    <lineage>
        <taxon>Bacteria</taxon>
        <taxon>Pseudomonadati</taxon>
        <taxon>Pseudomonadota</taxon>
        <taxon>Gammaproteobacteria</taxon>
        <taxon>Alteromonadales</taxon>
        <taxon>Idiomarinaceae</taxon>
        <taxon>Pseudidiomarina</taxon>
    </lineage>
</organism>
<keyword evidence="3 4" id="KW-0998">Cell outer membrane</keyword>
<gene>
    <name evidence="4" type="primary">bamE</name>
    <name evidence="6" type="ORF">SAMN04488070_0939</name>
</gene>
<dbReference type="PANTHER" id="PTHR37482">
    <property type="entry name" value="OUTER MEMBRANE PROTEIN ASSEMBLY FACTOR BAME"/>
    <property type="match status" value="1"/>
</dbReference>
<evidence type="ECO:0000256" key="1">
    <source>
        <dbReference type="ARBA" id="ARBA00022729"/>
    </source>
</evidence>
<dbReference type="Gene3D" id="3.30.1450.10">
    <property type="match status" value="1"/>
</dbReference>
<keyword evidence="4" id="KW-0449">Lipoprotein</keyword>
<evidence type="ECO:0000259" key="5">
    <source>
        <dbReference type="Pfam" id="PF04355"/>
    </source>
</evidence>
<comment type="function">
    <text evidence="4">Part of the outer membrane protein assembly complex, which is involved in assembly and insertion of beta-barrel proteins into the outer membrane.</text>
</comment>
<dbReference type="PANTHER" id="PTHR37482:SF1">
    <property type="entry name" value="OUTER MEMBRANE PROTEIN ASSEMBLY FACTOR BAME"/>
    <property type="match status" value="1"/>
</dbReference>
<dbReference type="GO" id="GO:0043165">
    <property type="term" value="P:Gram-negative-bacterium-type cell outer membrane assembly"/>
    <property type="evidence" value="ECO:0007669"/>
    <property type="project" value="UniProtKB-UniRule"/>
</dbReference>
<dbReference type="Proteomes" id="UP000199424">
    <property type="component" value="Unassembled WGS sequence"/>
</dbReference>
<dbReference type="EMBL" id="FOYU01000001">
    <property type="protein sequence ID" value="SFR43302.1"/>
    <property type="molecule type" value="Genomic_DNA"/>
</dbReference>
<comment type="subunit">
    <text evidence="4">Part of the Bam complex.</text>
</comment>
<dbReference type="InterPro" id="IPR037873">
    <property type="entry name" value="BamE-like"/>
</dbReference>
<dbReference type="GO" id="GO:0051205">
    <property type="term" value="P:protein insertion into membrane"/>
    <property type="evidence" value="ECO:0007669"/>
    <property type="project" value="UniProtKB-UniRule"/>
</dbReference>
<keyword evidence="1 4" id="KW-0732">Signal</keyword>
<evidence type="ECO:0000313" key="6">
    <source>
        <dbReference type="EMBL" id="SFR43302.1"/>
    </source>
</evidence>
<evidence type="ECO:0000256" key="2">
    <source>
        <dbReference type="ARBA" id="ARBA00023136"/>
    </source>
</evidence>
<keyword evidence="2 4" id="KW-0472">Membrane</keyword>
<dbReference type="GO" id="GO:1990063">
    <property type="term" value="C:Bam protein complex"/>
    <property type="evidence" value="ECO:0007669"/>
    <property type="project" value="TreeGrafter"/>
</dbReference>
<keyword evidence="7" id="KW-1185">Reference proteome</keyword>
<dbReference type="AlphaFoldDB" id="A0A1I6GM50"/>
<dbReference type="PROSITE" id="PS51257">
    <property type="entry name" value="PROKAR_LIPOPROTEIN"/>
    <property type="match status" value="1"/>
</dbReference>
<dbReference type="GO" id="GO:0030674">
    <property type="term" value="F:protein-macromolecule adaptor activity"/>
    <property type="evidence" value="ECO:0007669"/>
    <property type="project" value="TreeGrafter"/>
</dbReference>
<keyword evidence="4" id="KW-0564">Palmitate</keyword>
<dbReference type="Pfam" id="PF04355">
    <property type="entry name" value="BamE"/>
    <property type="match status" value="1"/>
</dbReference>
<sequence length="117" mass="13492">MKALVIAGSVLILSGCSVFDSWVYRIDIPQGNYLEQRDVDQLRVGMSKEQVAYVIGEPVAENVFDQDVWYYVFKLNSGRSRSEDYQHKVTLTFENNQLIAYDGTFDRPENFDTPLEQ</sequence>
<dbReference type="InterPro" id="IPR026592">
    <property type="entry name" value="BamE"/>
</dbReference>
<evidence type="ECO:0000256" key="3">
    <source>
        <dbReference type="ARBA" id="ARBA00023237"/>
    </source>
</evidence>
<dbReference type="HAMAP" id="MF_00925">
    <property type="entry name" value="OM_assembly_BamE"/>
    <property type="match status" value="1"/>
</dbReference>
<accession>A0A1I6GM50</accession>
<comment type="subcellular location">
    <subcellularLocation>
        <location evidence="4">Cell outer membrane</location>
        <topology evidence="4">Lipid-anchor</topology>
    </subcellularLocation>
</comment>
<comment type="similarity">
    <text evidence="4">Belongs to the BamE family.</text>
</comment>
<dbReference type="RefSeq" id="WP_092855777.1">
    <property type="nucleotide sequence ID" value="NZ_FOYU01000001.1"/>
</dbReference>